<dbReference type="InterPro" id="IPR039774">
    <property type="entry name" value="Sin3-like"/>
</dbReference>
<reference evidence="5" key="1">
    <citation type="journal article" date="2015" name="Nat. Genet.">
        <title>The pineapple genome and the evolution of CAM photosynthesis.</title>
        <authorList>
            <person name="Ming R."/>
            <person name="VanBuren R."/>
            <person name="Wai C.M."/>
            <person name="Tang H."/>
            <person name="Schatz M.C."/>
            <person name="Bowers J.E."/>
            <person name="Lyons E."/>
            <person name="Wang M.L."/>
            <person name="Chen J."/>
            <person name="Biggers E."/>
            <person name="Zhang J."/>
            <person name="Huang L."/>
            <person name="Zhang L."/>
            <person name="Miao W."/>
            <person name="Zhang J."/>
            <person name="Ye Z."/>
            <person name="Miao C."/>
            <person name="Lin Z."/>
            <person name="Wang H."/>
            <person name="Zhou H."/>
            <person name="Yim W.C."/>
            <person name="Priest H.D."/>
            <person name="Zheng C."/>
            <person name="Woodhouse M."/>
            <person name="Edger P.P."/>
            <person name="Guyot R."/>
            <person name="Guo H.B."/>
            <person name="Guo H."/>
            <person name="Zheng G."/>
            <person name="Singh R."/>
            <person name="Sharma A."/>
            <person name="Min X."/>
            <person name="Zheng Y."/>
            <person name="Lee H."/>
            <person name="Gurtowski J."/>
            <person name="Sedlazeck F.J."/>
            <person name="Harkess A."/>
            <person name="McKain M.R."/>
            <person name="Liao Z."/>
            <person name="Fang J."/>
            <person name="Liu J."/>
            <person name="Zhang X."/>
            <person name="Zhang Q."/>
            <person name="Hu W."/>
            <person name="Qin Y."/>
            <person name="Wang K."/>
            <person name="Chen L.Y."/>
            <person name="Shirley N."/>
            <person name="Lin Y.R."/>
            <person name="Liu L.Y."/>
            <person name="Hernandez A.G."/>
            <person name="Wright C.L."/>
            <person name="Bulone V."/>
            <person name="Tuskan G.A."/>
            <person name="Heath K."/>
            <person name="Zee F."/>
            <person name="Moore P.H."/>
            <person name="Sunkar R."/>
            <person name="Leebens-Mack J.H."/>
            <person name="Mockler T."/>
            <person name="Bennetzen J.L."/>
            <person name="Freeling M."/>
            <person name="Sankoff D."/>
            <person name="Paterson A.H."/>
            <person name="Zhu X."/>
            <person name="Yang X."/>
            <person name="Smith J.A."/>
            <person name="Cushman J.C."/>
            <person name="Paull R.E."/>
            <person name="Yu Q."/>
        </authorList>
    </citation>
    <scope>NUCLEOTIDE SEQUENCE [LARGE SCALE GENOMIC DNA]</scope>
    <source>
        <strain evidence="5">cv. F153</strain>
    </source>
</reference>
<accession>A0A6P5FVS8</accession>
<evidence type="ECO:0000313" key="6">
    <source>
        <dbReference type="RefSeq" id="XP_020097160.1"/>
    </source>
</evidence>
<evidence type="ECO:0000256" key="1">
    <source>
        <dbReference type="ARBA" id="ARBA00004123"/>
    </source>
</evidence>
<dbReference type="PROSITE" id="PS51477">
    <property type="entry name" value="PAH"/>
    <property type="match status" value="2"/>
</dbReference>
<dbReference type="RefSeq" id="XP_020097160.1">
    <property type="nucleotide sequence ID" value="XM_020241571.1"/>
</dbReference>
<sequence length="180" mass="21314">MVSSPTPKHGARTTYQDALAYMRLVEDTFKGTKYEDFIAILEEYRAKRVSLAEGAKKIQEMFKGEKELLLGFNKFVPKEYETQFPEEKREDSAPSSKRTGTYEDAQKYIELVKEKLRDQNEKLEKFFQIIMDYHSKRISIFEMINKMKELLKGDRELILGFNIFLPKEYEAQIPQEKKIF</sequence>
<organism evidence="5 6">
    <name type="scientific">Ananas comosus</name>
    <name type="common">Pineapple</name>
    <name type="synonym">Ananas ananas</name>
    <dbReference type="NCBI Taxonomy" id="4615"/>
    <lineage>
        <taxon>Eukaryota</taxon>
        <taxon>Viridiplantae</taxon>
        <taxon>Streptophyta</taxon>
        <taxon>Embryophyta</taxon>
        <taxon>Tracheophyta</taxon>
        <taxon>Spermatophyta</taxon>
        <taxon>Magnoliopsida</taxon>
        <taxon>Liliopsida</taxon>
        <taxon>Poales</taxon>
        <taxon>Bromeliaceae</taxon>
        <taxon>Bromelioideae</taxon>
        <taxon>Ananas</taxon>
    </lineage>
</organism>
<proteinExistence type="predicted"/>
<dbReference type="OrthoDB" id="694798at2759"/>
<reference evidence="6" key="2">
    <citation type="submission" date="2025-08" db="UniProtKB">
        <authorList>
            <consortium name="RefSeq"/>
        </authorList>
    </citation>
    <scope>IDENTIFICATION</scope>
    <source>
        <tissue evidence="6">Leaf</tissue>
    </source>
</reference>
<dbReference type="PANTHER" id="PTHR12346:SF0">
    <property type="entry name" value="SIN3A, ISOFORM G"/>
    <property type="match status" value="1"/>
</dbReference>
<keyword evidence="3 4" id="KW-0539">Nucleus</keyword>
<dbReference type="GO" id="GO:0000122">
    <property type="term" value="P:negative regulation of transcription by RNA polymerase II"/>
    <property type="evidence" value="ECO:0007669"/>
    <property type="project" value="TreeGrafter"/>
</dbReference>
<evidence type="ECO:0000313" key="5">
    <source>
        <dbReference type="Proteomes" id="UP000515123"/>
    </source>
</evidence>
<name>A0A6P5FVS8_ANACO</name>
<evidence type="ECO:0000256" key="2">
    <source>
        <dbReference type="ARBA" id="ARBA00022491"/>
    </source>
</evidence>
<dbReference type="PANTHER" id="PTHR12346">
    <property type="entry name" value="SIN3B-RELATED"/>
    <property type="match status" value="1"/>
</dbReference>
<dbReference type="GO" id="GO:0003714">
    <property type="term" value="F:transcription corepressor activity"/>
    <property type="evidence" value="ECO:0007669"/>
    <property type="project" value="InterPro"/>
</dbReference>
<evidence type="ECO:0000256" key="3">
    <source>
        <dbReference type="ARBA" id="ARBA00023242"/>
    </source>
</evidence>
<dbReference type="Proteomes" id="UP000515123">
    <property type="component" value="Linkage group 10"/>
</dbReference>
<dbReference type="Gene3D" id="1.20.1160.11">
    <property type="entry name" value="Paired amphipathic helix"/>
    <property type="match status" value="2"/>
</dbReference>
<dbReference type="Pfam" id="PF02671">
    <property type="entry name" value="PAH"/>
    <property type="match status" value="2"/>
</dbReference>
<gene>
    <name evidence="6" type="primary">LOC109716244</name>
</gene>
<comment type="subcellular location">
    <subcellularLocation>
        <location evidence="1 4">Nucleus</location>
    </subcellularLocation>
</comment>
<dbReference type="GeneID" id="109716244"/>
<dbReference type="InterPro" id="IPR003822">
    <property type="entry name" value="PAH"/>
</dbReference>
<dbReference type="SUPFAM" id="SSF47762">
    <property type="entry name" value="PAH2 domain"/>
    <property type="match status" value="2"/>
</dbReference>
<dbReference type="GO" id="GO:0000118">
    <property type="term" value="C:histone deacetylase complex"/>
    <property type="evidence" value="ECO:0007669"/>
    <property type="project" value="TreeGrafter"/>
</dbReference>
<dbReference type="GO" id="GO:0000785">
    <property type="term" value="C:chromatin"/>
    <property type="evidence" value="ECO:0007669"/>
    <property type="project" value="TreeGrafter"/>
</dbReference>
<protein>
    <submittedName>
        <fullName evidence="6">Paired amphipathic helix protein Sin3-like 6</fullName>
    </submittedName>
</protein>
<dbReference type="AlphaFoldDB" id="A0A6P5FVS8"/>
<dbReference type="InterPro" id="IPR036600">
    <property type="entry name" value="PAH_sf"/>
</dbReference>
<keyword evidence="5" id="KW-1185">Reference proteome</keyword>
<keyword evidence="2" id="KW-0678">Repressor</keyword>
<evidence type="ECO:0000256" key="4">
    <source>
        <dbReference type="PROSITE-ProRule" id="PRU00810"/>
    </source>
</evidence>